<dbReference type="InParanoid" id="D8U2R9"/>
<name>D8U2R9_VOLCA</name>
<dbReference type="RefSeq" id="XP_002953025.1">
    <property type="nucleotide sequence ID" value="XM_002952979.1"/>
</dbReference>
<evidence type="ECO:0000256" key="1">
    <source>
        <dbReference type="SAM" id="SignalP"/>
    </source>
</evidence>
<organism evidence="3">
    <name type="scientific">Volvox carteri f. nagariensis</name>
    <dbReference type="NCBI Taxonomy" id="3068"/>
    <lineage>
        <taxon>Eukaryota</taxon>
        <taxon>Viridiplantae</taxon>
        <taxon>Chlorophyta</taxon>
        <taxon>core chlorophytes</taxon>
        <taxon>Chlorophyceae</taxon>
        <taxon>CS clade</taxon>
        <taxon>Chlamydomonadales</taxon>
        <taxon>Volvocaceae</taxon>
        <taxon>Volvox</taxon>
    </lineage>
</organism>
<keyword evidence="1" id="KW-0732">Signal</keyword>
<sequence>MFAFITVSIAQLIASCEGMLSPVQITPVEVCGAQTEDHAATAEPCKHHAGDVDRLRSPHFAMHVAVAICFEGQAQRIYNEYEALEALRYSYFCRGPSIGQGDGLGATVSDSSAEAQHDEDCFRKEAHYLDASSDEYQGPSK</sequence>
<dbReference type="EMBL" id="GL378354">
    <property type="protein sequence ID" value="EFJ45947.1"/>
    <property type="molecule type" value="Genomic_DNA"/>
</dbReference>
<dbReference type="GeneID" id="9627744"/>
<feature type="signal peptide" evidence="1">
    <location>
        <begin position="1"/>
        <end position="18"/>
    </location>
</feature>
<protein>
    <recommendedName>
        <fullName evidence="4">Secreted protein</fullName>
    </recommendedName>
</protein>
<reference evidence="2 3" key="1">
    <citation type="journal article" date="2010" name="Science">
        <title>Genomic analysis of organismal complexity in the multicellular green alga Volvox carteri.</title>
        <authorList>
            <person name="Prochnik S.E."/>
            <person name="Umen J."/>
            <person name="Nedelcu A.M."/>
            <person name="Hallmann A."/>
            <person name="Miller S.M."/>
            <person name="Nishii I."/>
            <person name="Ferris P."/>
            <person name="Kuo A."/>
            <person name="Mitros T."/>
            <person name="Fritz-Laylin L.K."/>
            <person name="Hellsten U."/>
            <person name="Chapman J."/>
            <person name="Simakov O."/>
            <person name="Rensing S.A."/>
            <person name="Terry A."/>
            <person name="Pangilinan J."/>
            <person name="Kapitonov V."/>
            <person name="Jurka J."/>
            <person name="Salamov A."/>
            <person name="Shapiro H."/>
            <person name="Schmutz J."/>
            <person name="Grimwood J."/>
            <person name="Lindquist E."/>
            <person name="Lucas S."/>
            <person name="Grigoriev I.V."/>
            <person name="Schmitt R."/>
            <person name="Kirk D."/>
            <person name="Rokhsar D.S."/>
        </authorList>
    </citation>
    <scope>NUCLEOTIDE SEQUENCE [LARGE SCALE GENOMIC DNA]</scope>
    <source>
        <strain evidence="3">f. Nagariensis / Eve</strain>
    </source>
</reference>
<dbReference type="AlphaFoldDB" id="D8U2R9"/>
<evidence type="ECO:0000313" key="2">
    <source>
        <dbReference type="EMBL" id="EFJ45947.1"/>
    </source>
</evidence>
<gene>
    <name evidence="2" type="ORF">VOLCADRAFT_93682</name>
</gene>
<dbReference type="KEGG" id="vcn:VOLCADRAFT_93682"/>
<dbReference type="OrthoDB" id="549441at2759"/>
<accession>D8U2R9</accession>
<feature type="chain" id="PRO_5003124116" description="Secreted protein" evidence="1">
    <location>
        <begin position="19"/>
        <end position="141"/>
    </location>
</feature>
<proteinExistence type="predicted"/>
<dbReference type="Proteomes" id="UP000001058">
    <property type="component" value="Unassembled WGS sequence"/>
</dbReference>
<keyword evidence="3" id="KW-1185">Reference proteome</keyword>
<evidence type="ECO:0008006" key="4">
    <source>
        <dbReference type="Google" id="ProtNLM"/>
    </source>
</evidence>
<evidence type="ECO:0000313" key="3">
    <source>
        <dbReference type="Proteomes" id="UP000001058"/>
    </source>
</evidence>